<name>A0A6I9S5Z4_ELAGV</name>
<dbReference type="RefSeq" id="XP_010937725.1">
    <property type="nucleotide sequence ID" value="XM_010939423.3"/>
</dbReference>
<evidence type="ECO:0000256" key="1">
    <source>
        <dbReference type="PROSITE-ProRule" id="PRU00339"/>
    </source>
</evidence>
<dbReference type="InParanoid" id="A0A6I9S5Z4"/>
<dbReference type="AlphaFoldDB" id="A0A6I9S5Z4"/>
<dbReference type="InterPro" id="IPR019734">
    <property type="entry name" value="TPR_rpt"/>
</dbReference>
<proteinExistence type="predicted"/>
<dbReference type="OrthoDB" id="66906at2759"/>
<organism evidence="4 5">
    <name type="scientific">Elaeis guineensis var. tenera</name>
    <name type="common">Oil palm</name>
    <dbReference type="NCBI Taxonomy" id="51953"/>
    <lineage>
        <taxon>Eukaryota</taxon>
        <taxon>Viridiplantae</taxon>
        <taxon>Streptophyta</taxon>
        <taxon>Embryophyta</taxon>
        <taxon>Tracheophyta</taxon>
        <taxon>Spermatophyta</taxon>
        <taxon>Magnoliopsida</taxon>
        <taxon>Liliopsida</taxon>
        <taxon>Arecaceae</taxon>
        <taxon>Arecoideae</taxon>
        <taxon>Cocoseae</taxon>
        <taxon>Elaeidinae</taxon>
        <taxon>Elaeis</taxon>
    </lineage>
</organism>
<dbReference type="PROSITE" id="PS50005">
    <property type="entry name" value="TPR"/>
    <property type="match status" value="1"/>
</dbReference>
<sequence length="342" mass="39211">MESICRVRHHPTPLHLPLFSHPAFSKPLLPLKPFSSKPRSPLSFRACYTSPKTQEHLSSLLWPTGAAIAAAAALLLARLYRPAPAVAFSPPSATVQPETLPSSPTSADSETLTEAEEERTLEEYLHSHPDDIRSLRALMELKVKSWKLPEAIDIVDRLVALEPRERDLPLLKAHIQSYSGDAETAKQGFEEILQRDPFCVEAYHGLVMTASQSKESNEEMNGILKRVEEAMEKCKKEEKREDLRDFKLLVAQIRVIKGKYEEALKIYEELVKEEPEDFRPYLCQGIIYTLLRKKDEAEKKFQNYRRLVPMGHPYARYFEENMIAMKIFGQMEENKRKGSFKS</sequence>
<evidence type="ECO:0000256" key="3">
    <source>
        <dbReference type="SAM" id="MobiDB-lite"/>
    </source>
</evidence>
<dbReference type="Proteomes" id="UP000504607">
    <property type="component" value="Chromosome 14"/>
</dbReference>
<keyword evidence="1" id="KW-0802">TPR repeat</keyword>
<accession>A0A6I9S5Z4</accession>
<dbReference type="GO" id="GO:0009535">
    <property type="term" value="C:chloroplast thylakoid membrane"/>
    <property type="evidence" value="ECO:0007669"/>
    <property type="project" value="TreeGrafter"/>
</dbReference>
<dbReference type="InterPro" id="IPR011990">
    <property type="entry name" value="TPR-like_helical_dom_sf"/>
</dbReference>
<feature type="repeat" description="TPR" evidence="1">
    <location>
        <begin position="244"/>
        <end position="277"/>
    </location>
</feature>
<dbReference type="Gene3D" id="1.25.40.10">
    <property type="entry name" value="Tetratricopeptide repeat domain"/>
    <property type="match status" value="1"/>
</dbReference>
<dbReference type="PANTHER" id="PTHR26312">
    <property type="entry name" value="TETRATRICOPEPTIDE REPEAT PROTEIN 5"/>
    <property type="match status" value="1"/>
</dbReference>
<dbReference type="PANTHER" id="PTHR26312:SF67">
    <property type="entry name" value="PROTEIN SLOW GREEN 1, CHLOROPLASTIC"/>
    <property type="match status" value="1"/>
</dbReference>
<keyword evidence="2" id="KW-0175">Coiled coil</keyword>
<evidence type="ECO:0000313" key="4">
    <source>
        <dbReference type="Proteomes" id="UP000504607"/>
    </source>
</evidence>
<feature type="coiled-coil region" evidence="2">
    <location>
        <begin position="213"/>
        <end position="244"/>
    </location>
</feature>
<evidence type="ECO:0000313" key="5">
    <source>
        <dbReference type="RefSeq" id="XP_010937725.1"/>
    </source>
</evidence>
<feature type="region of interest" description="Disordered" evidence="3">
    <location>
        <begin position="90"/>
        <end position="116"/>
    </location>
</feature>
<keyword evidence="4" id="KW-1185">Reference proteome</keyword>
<feature type="compositionally biased region" description="Polar residues" evidence="3">
    <location>
        <begin position="94"/>
        <end position="109"/>
    </location>
</feature>
<gene>
    <name evidence="5" type="primary">LOC105057003</name>
</gene>
<reference evidence="5" key="1">
    <citation type="submission" date="2025-08" db="UniProtKB">
        <authorList>
            <consortium name="RefSeq"/>
        </authorList>
    </citation>
    <scope>IDENTIFICATION</scope>
</reference>
<evidence type="ECO:0000256" key="2">
    <source>
        <dbReference type="SAM" id="Coils"/>
    </source>
</evidence>
<dbReference type="SUPFAM" id="SSF48452">
    <property type="entry name" value="TPR-like"/>
    <property type="match status" value="1"/>
</dbReference>
<protein>
    <submittedName>
        <fullName evidence="5">Protein SLOW GREEN 1, chloroplastic-like</fullName>
    </submittedName>
</protein>